<name>A0A068SET0_9FUNG</name>
<proteinExistence type="predicted"/>
<accession>A0A068SET0</accession>
<evidence type="ECO:0000313" key="1">
    <source>
        <dbReference type="EMBL" id="CDH60789.1"/>
    </source>
</evidence>
<reference evidence="1" key="1">
    <citation type="submission" date="2013-08" db="EMBL/GenBank/DDBJ databases">
        <title>Gene expansion shapes genome architecture in the human pathogen Lichtheimia corymbifera: an evolutionary genomics analysis in the ancient terrestrial Mucorales (Mucoromycotina).</title>
        <authorList>
            <person name="Schwartze V.U."/>
            <person name="Winter S."/>
            <person name="Shelest E."/>
            <person name="Marcet-Houben M."/>
            <person name="Horn F."/>
            <person name="Wehner S."/>
            <person name="Hoffmann K."/>
            <person name="Riege K."/>
            <person name="Sammeth M."/>
            <person name="Nowrousian M."/>
            <person name="Valiante V."/>
            <person name="Linde J."/>
            <person name="Jacobsen I.D."/>
            <person name="Marz M."/>
            <person name="Brakhage A.A."/>
            <person name="Gabaldon T."/>
            <person name="Bocker S."/>
            <person name="Voigt K."/>
        </authorList>
    </citation>
    <scope>NUCLEOTIDE SEQUENCE [LARGE SCALE GENOMIC DNA]</scope>
    <source>
        <strain evidence="1">FSU 9682</strain>
    </source>
</reference>
<gene>
    <name evidence="1" type="ORF">LCOR_11568.1</name>
</gene>
<dbReference type="EMBL" id="CBTN010000107">
    <property type="protein sequence ID" value="CDH60789.1"/>
    <property type="molecule type" value="Genomic_DNA"/>
</dbReference>
<keyword evidence="2" id="KW-1185">Reference proteome</keyword>
<organism evidence="1 2">
    <name type="scientific">Lichtheimia corymbifera JMRC:FSU:9682</name>
    <dbReference type="NCBI Taxonomy" id="1263082"/>
    <lineage>
        <taxon>Eukaryota</taxon>
        <taxon>Fungi</taxon>
        <taxon>Fungi incertae sedis</taxon>
        <taxon>Mucoromycota</taxon>
        <taxon>Mucoromycotina</taxon>
        <taxon>Mucoromycetes</taxon>
        <taxon>Mucorales</taxon>
        <taxon>Lichtheimiaceae</taxon>
        <taxon>Lichtheimia</taxon>
    </lineage>
</organism>
<evidence type="ECO:0000313" key="2">
    <source>
        <dbReference type="Proteomes" id="UP000027586"/>
    </source>
</evidence>
<dbReference type="VEuPathDB" id="FungiDB:LCOR_11568.1"/>
<comment type="caution">
    <text evidence="1">The sequence shown here is derived from an EMBL/GenBank/DDBJ whole genome shotgun (WGS) entry which is preliminary data.</text>
</comment>
<dbReference type="Proteomes" id="UP000027586">
    <property type="component" value="Unassembled WGS sequence"/>
</dbReference>
<protein>
    <submittedName>
        <fullName evidence="1">Uncharacterized protein</fullName>
    </submittedName>
</protein>
<dbReference type="AlphaFoldDB" id="A0A068SET0"/>
<sequence length="97" mass="10545">MVTYIAFPSSRPLLLFVEGYPGPTSAGNDYLSQACAVVVAMIVGWCHCVTSTAPRHEWVNGSDVLGSPHMYFDIQAQGGSDFMGVFESNRKRSTRIG</sequence>